<evidence type="ECO:0000313" key="2">
    <source>
        <dbReference type="EMBL" id="MPC98299.1"/>
    </source>
</evidence>
<evidence type="ECO:0000313" key="3">
    <source>
        <dbReference type="Proteomes" id="UP000324222"/>
    </source>
</evidence>
<evidence type="ECO:0000256" key="1">
    <source>
        <dbReference type="SAM" id="MobiDB-lite"/>
    </source>
</evidence>
<protein>
    <submittedName>
        <fullName evidence="2">Uncharacterized protein</fullName>
    </submittedName>
</protein>
<sequence>MQRAEREKPVISLVKEVDKPLSQHVTKLLLLVRSAAVALRGGMEGEEGGHREALEQEEEGEEEEGLQYRNGRSEKCK</sequence>
<organism evidence="2 3">
    <name type="scientific">Portunus trituberculatus</name>
    <name type="common">Swimming crab</name>
    <name type="synonym">Neptunus trituberculatus</name>
    <dbReference type="NCBI Taxonomy" id="210409"/>
    <lineage>
        <taxon>Eukaryota</taxon>
        <taxon>Metazoa</taxon>
        <taxon>Ecdysozoa</taxon>
        <taxon>Arthropoda</taxon>
        <taxon>Crustacea</taxon>
        <taxon>Multicrustacea</taxon>
        <taxon>Malacostraca</taxon>
        <taxon>Eumalacostraca</taxon>
        <taxon>Eucarida</taxon>
        <taxon>Decapoda</taxon>
        <taxon>Pleocyemata</taxon>
        <taxon>Brachyura</taxon>
        <taxon>Eubrachyura</taxon>
        <taxon>Portunoidea</taxon>
        <taxon>Portunidae</taxon>
        <taxon>Portuninae</taxon>
        <taxon>Portunus</taxon>
    </lineage>
</organism>
<reference evidence="2 3" key="1">
    <citation type="submission" date="2019-05" db="EMBL/GenBank/DDBJ databases">
        <title>Another draft genome of Portunus trituberculatus and its Hox gene families provides insights of decapod evolution.</title>
        <authorList>
            <person name="Jeong J.-H."/>
            <person name="Song I."/>
            <person name="Kim S."/>
            <person name="Choi T."/>
            <person name="Kim D."/>
            <person name="Ryu S."/>
            <person name="Kim W."/>
        </authorList>
    </citation>
    <scope>NUCLEOTIDE SEQUENCE [LARGE SCALE GENOMIC DNA]</scope>
    <source>
        <tissue evidence="2">Muscle</tissue>
    </source>
</reference>
<dbReference type="EMBL" id="VSRR010113497">
    <property type="protein sequence ID" value="MPC98299.1"/>
    <property type="molecule type" value="Genomic_DNA"/>
</dbReference>
<feature type="region of interest" description="Disordered" evidence="1">
    <location>
        <begin position="41"/>
        <end position="77"/>
    </location>
</feature>
<name>A0A5B7JU50_PORTR</name>
<keyword evidence="3" id="KW-1185">Reference proteome</keyword>
<comment type="caution">
    <text evidence="2">The sequence shown here is derived from an EMBL/GenBank/DDBJ whole genome shotgun (WGS) entry which is preliminary data.</text>
</comment>
<feature type="compositionally biased region" description="Acidic residues" evidence="1">
    <location>
        <begin position="55"/>
        <end position="65"/>
    </location>
</feature>
<dbReference type="Proteomes" id="UP000324222">
    <property type="component" value="Unassembled WGS sequence"/>
</dbReference>
<accession>A0A5B7JU50</accession>
<dbReference type="AlphaFoldDB" id="A0A5B7JU50"/>
<proteinExistence type="predicted"/>
<gene>
    <name evidence="2" type="ORF">E2C01_093663</name>
</gene>